<feature type="chain" id="PRO_5046351608" evidence="1">
    <location>
        <begin position="27"/>
        <end position="290"/>
    </location>
</feature>
<keyword evidence="4" id="KW-1185">Reference proteome</keyword>
<sequence>MKKLTKSNYVSSIALASSLLAASVQAQTPADELIENAKYSELGDMLTTSEAQGRFAWMKKCYDGLLVEMWEQMFDTREIIPKEQKLQQLQQLWLSQTKVAAGQAQYVTFANEDFTNPYEWTAGTSENQACTLMPPEYQAVALKTAVLKHKYCANTSFGSEWEWIEGVKIEEFEHMSGSHEHTVVSGKVVTLPANRAVKVTVIPGNVIPEYPSYVAVRLWADWNHNGEFDNNELMHSSASDGVFQFVFNVPKDVPEGVTLMRVALDAGGGSDNACRRIQYGEVEDYLITVR</sequence>
<comment type="caution">
    <text evidence="3">The sequence shown here is derived from an EMBL/GenBank/DDBJ whole genome shotgun (WGS) entry which is preliminary data.</text>
</comment>
<accession>A0ABT7EST9</accession>
<dbReference type="Pfam" id="PF20009">
    <property type="entry name" value="GEVED"/>
    <property type="match status" value="1"/>
</dbReference>
<dbReference type="InterPro" id="IPR045474">
    <property type="entry name" value="GEVED"/>
</dbReference>
<gene>
    <name evidence="3" type="ORF">QNM18_24055</name>
</gene>
<keyword evidence="1" id="KW-0732">Signal</keyword>
<evidence type="ECO:0000313" key="4">
    <source>
        <dbReference type="Proteomes" id="UP001231915"/>
    </source>
</evidence>
<dbReference type="RefSeq" id="WP_284138656.1">
    <property type="nucleotide sequence ID" value="NZ_JASJUT010000014.1"/>
</dbReference>
<evidence type="ECO:0000259" key="2">
    <source>
        <dbReference type="Pfam" id="PF20009"/>
    </source>
</evidence>
<dbReference type="Proteomes" id="UP001231915">
    <property type="component" value="Unassembled WGS sequence"/>
</dbReference>
<reference evidence="3 4" key="1">
    <citation type="submission" date="2023-05" db="EMBL/GenBank/DDBJ databases">
        <title>Pseudoalteromonas ardens sp. nov., Pseudoalteromonas obscura sp. nov., and Pseudoalteromonas umbrosa sp. nov., isolated from the coral Montipora capitata.</title>
        <authorList>
            <person name="Thomas E.M."/>
            <person name="Smith E.M."/>
            <person name="Papke E."/>
            <person name="Shlafstein M.D."/>
            <person name="Oline D.K."/>
            <person name="Videau P."/>
            <person name="Saw J.H."/>
            <person name="Strangman W.K."/>
            <person name="Ushijima B."/>
        </authorList>
    </citation>
    <scope>NUCLEOTIDE SEQUENCE [LARGE SCALE GENOMIC DNA]</scope>
    <source>
        <strain evidence="3 4">P94</strain>
    </source>
</reference>
<feature type="domain" description="GEVED" evidence="2">
    <location>
        <begin position="216"/>
        <end position="288"/>
    </location>
</feature>
<organism evidence="3 4">
    <name type="scientific">Pseudoalteromonas obscura</name>
    <dbReference type="NCBI Taxonomy" id="3048491"/>
    <lineage>
        <taxon>Bacteria</taxon>
        <taxon>Pseudomonadati</taxon>
        <taxon>Pseudomonadota</taxon>
        <taxon>Gammaproteobacteria</taxon>
        <taxon>Alteromonadales</taxon>
        <taxon>Pseudoalteromonadaceae</taxon>
        <taxon>Pseudoalteromonas</taxon>
    </lineage>
</organism>
<evidence type="ECO:0000313" key="3">
    <source>
        <dbReference type="EMBL" id="MDK2598134.1"/>
    </source>
</evidence>
<dbReference type="EMBL" id="JASJUT010000014">
    <property type="protein sequence ID" value="MDK2598134.1"/>
    <property type="molecule type" value="Genomic_DNA"/>
</dbReference>
<evidence type="ECO:0000256" key="1">
    <source>
        <dbReference type="SAM" id="SignalP"/>
    </source>
</evidence>
<proteinExistence type="predicted"/>
<name>A0ABT7EST9_9GAMM</name>
<feature type="signal peptide" evidence="1">
    <location>
        <begin position="1"/>
        <end position="26"/>
    </location>
</feature>
<protein>
    <submittedName>
        <fullName evidence="3">GEVED domain-containing protein</fullName>
    </submittedName>
</protein>